<dbReference type="Gene3D" id="3.40.605.10">
    <property type="entry name" value="Aldehyde Dehydrogenase, Chain A, domain 1"/>
    <property type="match status" value="1"/>
</dbReference>
<organism evidence="3 4">
    <name type="scientific">Roseovarius ramblicola</name>
    <dbReference type="NCBI Taxonomy" id="2022336"/>
    <lineage>
        <taxon>Bacteria</taxon>
        <taxon>Pseudomonadati</taxon>
        <taxon>Pseudomonadota</taxon>
        <taxon>Alphaproteobacteria</taxon>
        <taxon>Rhodobacterales</taxon>
        <taxon>Roseobacteraceae</taxon>
        <taxon>Roseovarius</taxon>
    </lineage>
</organism>
<sequence>MTGQARIDAPRLEVPDRELSRARMKVGRAAWAARYYKEFSRDAVIAIAEAVARAGYEKSVQFAEEAVSETGFGVAEHKALKNRLCTHELLDYYRNLDLVTPRVDEARKIIELPKPAGVVFALAPATNPVATVYYKAMLAILSRNAIVMSPHPAAKAVSAAAAHHLAQAAEAAGAPAGLIQCVEEPSIPLVQDIMSSDRINVILATGGTAMVRAAYSSGNPAMGVGPGNAVAYIDPSARVDAAARCLVESKAFDNSVLCTNESVAVTLETNRGNMERALRSAGAHVCNEADTARLRDYLFTGTGFNVDAVGKSAVWIAKQAGLRVSPSTKVLVPVVASPGQDDLLFREKLCPVLTLTAATDFPQALTFAKHTARRGAGHSAAFHGEDNERLVAFSQGVPVYRVVVNAPCSQGAAGFATHLPPSFTIGTGFAGRSSIGENLGPQHLVQWTRIAYAKDLPADLAGVDLSGVSAERPAARTPIAAPGPAGEAVSGDVSRDELRRLILEELRSLKGGEA</sequence>
<dbReference type="RefSeq" id="WP_377067059.1">
    <property type="nucleotide sequence ID" value="NZ_JBHMEC010000006.1"/>
</dbReference>
<keyword evidence="4" id="KW-1185">Reference proteome</keyword>
<gene>
    <name evidence="3" type="ORF">ACFFU4_03395</name>
</gene>
<proteinExistence type="predicted"/>
<dbReference type="InterPro" id="IPR015590">
    <property type="entry name" value="Aldehyde_DH_dom"/>
</dbReference>
<dbReference type="InterPro" id="IPR016163">
    <property type="entry name" value="Ald_DH_C"/>
</dbReference>
<comment type="caution">
    <text evidence="3">The sequence shown here is derived from an EMBL/GenBank/DDBJ whole genome shotgun (WGS) entry which is preliminary data.</text>
</comment>
<accession>A0ABV5HWI9</accession>
<dbReference type="SUPFAM" id="SSF53720">
    <property type="entry name" value="ALDH-like"/>
    <property type="match status" value="1"/>
</dbReference>
<dbReference type="Proteomes" id="UP001589670">
    <property type="component" value="Unassembled WGS sequence"/>
</dbReference>
<evidence type="ECO:0000256" key="1">
    <source>
        <dbReference type="ARBA" id="ARBA00023002"/>
    </source>
</evidence>
<dbReference type="PANTHER" id="PTHR11699">
    <property type="entry name" value="ALDEHYDE DEHYDROGENASE-RELATED"/>
    <property type="match status" value="1"/>
</dbReference>
<dbReference type="EMBL" id="JBHMEC010000006">
    <property type="protein sequence ID" value="MFB9148793.1"/>
    <property type="molecule type" value="Genomic_DNA"/>
</dbReference>
<dbReference type="Gene3D" id="3.40.309.10">
    <property type="entry name" value="Aldehyde Dehydrogenase, Chain A, domain 2"/>
    <property type="match status" value="1"/>
</dbReference>
<evidence type="ECO:0000313" key="4">
    <source>
        <dbReference type="Proteomes" id="UP001589670"/>
    </source>
</evidence>
<dbReference type="Pfam" id="PF00171">
    <property type="entry name" value="Aldedh"/>
    <property type="match status" value="1"/>
</dbReference>
<dbReference type="InterPro" id="IPR016161">
    <property type="entry name" value="Ald_DH/histidinol_DH"/>
</dbReference>
<reference evidence="3 4" key="1">
    <citation type="submission" date="2024-09" db="EMBL/GenBank/DDBJ databases">
        <authorList>
            <person name="Sun Q."/>
            <person name="Mori K."/>
        </authorList>
    </citation>
    <scope>NUCLEOTIDE SEQUENCE [LARGE SCALE GENOMIC DNA]</scope>
    <source>
        <strain evidence="3 4">CECT 9424</strain>
    </source>
</reference>
<feature type="domain" description="Aldehyde dehydrogenase" evidence="2">
    <location>
        <begin position="23"/>
        <end position="265"/>
    </location>
</feature>
<dbReference type="InterPro" id="IPR016162">
    <property type="entry name" value="Ald_DH_N"/>
</dbReference>
<evidence type="ECO:0000259" key="2">
    <source>
        <dbReference type="Pfam" id="PF00171"/>
    </source>
</evidence>
<evidence type="ECO:0000313" key="3">
    <source>
        <dbReference type="EMBL" id="MFB9148793.1"/>
    </source>
</evidence>
<protein>
    <submittedName>
        <fullName evidence="3">Aldehyde dehydrogenase family protein</fullName>
    </submittedName>
</protein>
<keyword evidence="1" id="KW-0560">Oxidoreductase</keyword>
<name>A0ABV5HWI9_9RHOB</name>